<keyword evidence="4 8" id="KW-0547">Nucleotide-binding</keyword>
<keyword evidence="6 8" id="KW-0648">Protein biosynthesis</keyword>
<evidence type="ECO:0000256" key="5">
    <source>
        <dbReference type="ARBA" id="ARBA00022840"/>
    </source>
</evidence>
<dbReference type="InterPro" id="IPR033731">
    <property type="entry name" value="GlyRS-like_core"/>
</dbReference>
<evidence type="ECO:0000256" key="1">
    <source>
        <dbReference type="ARBA" id="ARBA00008226"/>
    </source>
</evidence>
<comment type="subcellular location">
    <subcellularLocation>
        <location evidence="8">Cytoplasm</location>
    </subcellularLocation>
</comment>
<evidence type="ECO:0000256" key="2">
    <source>
        <dbReference type="ARBA" id="ARBA00022490"/>
    </source>
</evidence>
<dbReference type="SUPFAM" id="SSF52954">
    <property type="entry name" value="Class II aaRS ABD-related"/>
    <property type="match status" value="1"/>
</dbReference>
<dbReference type="InterPro" id="IPR027031">
    <property type="entry name" value="Gly-tRNA_synthase/POLG2"/>
</dbReference>
<dbReference type="Pfam" id="PF03129">
    <property type="entry name" value="HGTP_anticodon"/>
    <property type="match status" value="1"/>
</dbReference>
<dbReference type="EMBL" id="JAATJH010000011">
    <property type="protein sequence ID" value="NJC28352.1"/>
    <property type="molecule type" value="Genomic_DNA"/>
</dbReference>
<dbReference type="Gene3D" id="3.30.930.10">
    <property type="entry name" value="Bira Bifunctional Protein, Domain 2"/>
    <property type="match status" value="1"/>
</dbReference>
<gene>
    <name evidence="8" type="primary">glyQS</name>
    <name evidence="10" type="ORF">GGR27_003875</name>
</gene>
<dbReference type="Proteomes" id="UP000770785">
    <property type="component" value="Unassembled WGS sequence"/>
</dbReference>
<dbReference type="NCBIfam" id="NF003211">
    <property type="entry name" value="PRK04173.1"/>
    <property type="match status" value="1"/>
</dbReference>
<feature type="binding site" evidence="8">
    <location>
        <begin position="373"/>
        <end position="377"/>
    </location>
    <ligand>
        <name>substrate</name>
    </ligand>
</feature>
<evidence type="ECO:0000256" key="7">
    <source>
        <dbReference type="ARBA" id="ARBA00023146"/>
    </source>
</evidence>
<feature type="binding site" evidence="8">
    <location>
        <begin position="261"/>
        <end position="266"/>
    </location>
    <ligand>
        <name>ATP</name>
        <dbReference type="ChEBI" id="CHEBI:30616"/>
    </ligand>
</feature>
<name>A0ABX0XHZ7_9BACT</name>
<comment type="caution">
    <text evidence="10">The sequence shown here is derived from an EMBL/GenBank/DDBJ whole genome shotgun (WGS) entry which is preliminary data.</text>
</comment>
<comment type="subunit">
    <text evidence="8">Homodimer.</text>
</comment>
<feature type="binding site" evidence="8">
    <location>
        <position position="102"/>
    </location>
    <ligand>
        <name>substrate</name>
    </ligand>
</feature>
<comment type="catalytic activity">
    <reaction evidence="8">
        <text>tRNA(Gly) + glycine + ATP = glycyl-tRNA(Gly) + AMP + diphosphate</text>
        <dbReference type="Rhea" id="RHEA:16013"/>
        <dbReference type="Rhea" id="RHEA-COMP:9664"/>
        <dbReference type="Rhea" id="RHEA-COMP:9683"/>
        <dbReference type="ChEBI" id="CHEBI:30616"/>
        <dbReference type="ChEBI" id="CHEBI:33019"/>
        <dbReference type="ChEBI" id="CHEBI:57305"/>
        <dbReference type="ChEBI" id="CHEBI:78442"/>
        <dbReference type="ChEBI" id="CHEBI:78522"/>
        <dbReference type="ChEBI" id="CHEBI:456215"/>
        <dbReference type="EC" id="6.1.1.14"/>
    </reaction>
</comment>
<evidence type="ECO:0000256" key="8">
    <source>
        <dbReference type="HAMAP-Rule" id="MF_00253"/>
    </source>
</evidence>
<dbReference type="InterPro" id="IPR004154">
    <property type="entry name" value="Anticodon-bd"/>
</dbReference>
<keyword evidence="2 8" id="KW-0963">Cytoplasm</keyword>
<feature type="domain" description="Aminoacyl-transfer RNA synthetases class-II family profile" evidence="9">
    <location>
        <begin position="199"/>
        <end position="396"/>
    </location>
</feature>
<dbReference type="InterPro" id="IPR002314">
    <property type="entry name" value="aa-tRNA-synt_IIb"/>
</dbReference>
<dbReference type="Gene3D" id="3.40.50.800">
    <property type="entry name" value="Anticodon-binding domain"/>
    <property type="match status" value="1"/>
</dbReference>
<feature type="binding site" evidence="8">
    <location>
        <begin position="377"/>
        <end position="380"/>
    </location>
    <ligand>
        <name>ATP</name>
        <dbReference type="ChEBI" id="CHEBI:30616"/>
    </ligand>
</feature>
<feature type="binding site" evidence="8">
    <location>
        <position position="219"/>
    </location>
    <ligand>
        <name>substrate</name>
    </ligand>
</feature>
<evidence type="ECO:0000256" key="6">
    <source>
        <dbReference type="ARBA" id="ARBA00022917"/>
    </source>
</evidence>
<feature type="binding site" evidence="8">
    <location>
        <begin position="333"/>
        <end position="334"/>
    </location>
    <ligand>
        <name>ATP</name>
        <dbReference type="ChEBI" id="CHEBI:30616"/>
    </ligand>
</feature>
<dbReference type="SUPFAM" id="SSF55681">
    <property type="entry name" value="Class II aaRS and biotin synthetases"/>
    <property type="match status" value="1"/>
</dbReference>
<evidence type="ECO:0000259" key="9">
    <source>
        <dbReference type="PROSITE" id="PS50862"/>
    </source>
</evidence>
<reference evidence="10 11" key="1">
    <citation type="submission" date="2020-03" db="EMBL/GenBank/DDBJ databases">
        <title>Genomic Encyclopedia of Type Strains, Phase IV (KMG-IV): sequencing the most valuable type-strain genomes for metagenomic binning, comparative biology and taxonomic classification.</title>
        <authorList>
            <person name="Goeker M."/>
        </authorList>
    </citation>
    <scope>NUCLEOTIDE SEQUENCE [LARGE SCALE GENOMIC DNA]</scope>
    <source>
        <strain evidence="10 11">DSM 105096</strain>
    </source>
</reference>
<sequence length="524" mass="60157">MPAPIFADFKKLTAHAKDNGFVFQSSEIYDGLSAAYDYGPLGVLLKNNLKEYWWRSMVQLHDNIVGLDASIFMHPKTWKASGHVDAFNDPLVDNKISKKRYRADVLIEDHIDKVEGKLNKEIAKAKKRFGDAFDETEYRATNGNVKRYQGEMDDVAKRLATAMTDENMEELRQMLVDLKINDPESGKADWTDVRQFNLMFSTQLGNIAGEEGKLYLRPETAQGIFVNFLNVQKSTRQKIPFGIAQIGKAFRNEIVARQFIFRMREFEQMEMQFFIQPGTQMEWYNKWKETRMKWHRALGHPAEKLRFHDHDNLAHYADAAVDIQFDFPFGFKELEGIHSRTDFDLTAHMELSGKKLQYFDSETKENYVPYVLETSIGADRLFLATMSHALRTEMVPGQDDENNVRDVMKLHPAIAPIKVAIMPLKRNKPEIVEVAKGIFDELRFKFDCQYDDTGAIGKLYRRQDAVGTPFCVTVDFDTIEEGENKGTVTVRDRDTLAQTRVRIEDLVGFIGPKVDMAVLLAAGE</sequence>
<comment type="similarity">
    <text evidence="1 8">Belongs to the class-II aminoacyl-tRNA synthetase family.</text>
</comment>
<evidence type="ECO:0000256" key="3">
    <source>
        <dbReference type="ARBA" id="ARBA00022598"/>
    </source>
</evidence>
<keyword evidence="11" id="KW-1185">Reference proteome</keyword>
<evidence type="ECO:0000256" key="4">
    <source>
        <dbReference type="ARBA" id="ARBA00022741"/>
    </source>
</evidence>
<evidence type="ECO:0000313" key="10">
    <source>
        <dbReference type="EMBL" id="NJC28352.1"/>
    </source>
</evidence>
<proteinExistence type="inferred from homology"/>
<dbReference type="RefSeq" id="WP_168040273.1">
    <property type="nucleotide sequence ID" value="NZ_JAATJH010000011.1"/>
</dbReference>
<dbReference type="GO" id="GO:0004820">
    <property type="term" value="F:glycine-tRNA ligase activity"/>
    <property type="evidence" value="ECO:0007669"/>
    <property type="project" value="UniProtKB-EC"/>
</dbReference>
<keyword evidence="3 8" id="KW-0436">Ligase</keyword>
<evidence type="ECO:0000313" key="11">
    <source>
        <dbReference type="Proteomes" id="UP000770785"/>
    </source>
</evidence>
<dbReference type="InterPro" id="IPR036621">
    <property type="entry name" value="Anticodon-bd_dom_sf"/>
</dbReference>
<dbReference type="HAMAP" id="MF_00253_B">
    <property type="entry name" value="Gly_tRNA_synth_B"/>
    <property type="match status" value="1"/>
</dbReference>
<keyword evidence="5 8" id="KW-0067">ATP-binding</keyword>
<comment type="function">
    <text evidence="8">Catalyzes the attachment of glycine to tRNA(Gly).</text>
</comment>
<dbReference type="PANTHER" id="PTHR10745">
    <property type="entry name" value="GLYCYL-TRNA SYNTHETASE/DNA POLYMERASE SUBUNIT GAMMA-2"/>
    <property type="match status" value="1"/>
</dbReference>
<organism evidence="10 11">
    <name type="scientific">Neolewinella antarctica</name>
    <dbReference type="NCBI Taxonomy" id="442734"/>
    <lineage>
        <taxon>Bacteria</taxon>
        <taxon>Pseudomonadati</taxon>
        <taxon>Bacteroidota</taxon>
        <taxon>Saprospiria</taxon>
        <taxon>Saprospirales</taxon>
        <taxon>Lewinellaceae</taxon>
        <taxon>Neolewinella</taxon>
    </lineage>
</organism>
<keyword evidence="7 8" id="KW-0030">Aminoacyl-tRNA synthetase</keyword>
<dbReference type="InterPro" id="IPR002315">
    <property type="entry name" value="tRNA-synt_gly"/>
</dbReference>
<dbReference type="InterPro" id="IPR006195">
    <property type="entry name" value="aa-tRNA-synth_II"/>
</dbReference>
<accession>A0ABX0XHZ7</accession>
<dbReference type="Gene3D" id="3.30.40.230">
    <property type="match status" value="1"/>
</dbReference>
<dbReference type="NCBIfam" id="TIGR00389">
    <property type="entry name" value="glyS_dimeric"/>
    <property type="match status" value="1"/>
</dbReference>
<dbReference type="PROSITE" id="PS50862">
    <property type="entry name" value="AA_TRNA_LIGASE_II"/>
    <property type="match status" value="1"/>
</dbReference>
<protein>
    <recommendedName>
        <fullName evidence="8">Glycine--tRNA ligase</fullName>
        <ecNumber evidence="8">6.1.1.14</ecNumber>
    </recommendedName>
    <alternativeName>
        <fullName evidence="8">Glycyl-tRNA synthetase</fullName>
        <shortName evidence="8">GlyRS</shortName>
    </alternativeName>
</protein>
<dbReference type="Pfam" id="PF00587">
    <property type="entry name" value="tRNA-synt_2b"/>
    <property type="match status" value="1"/>
</dbReference>
<dbReference type="InterPro" id="IPR022961">
    <property type="entry name" value="Gly_tRNA_ligase_bac"/>
</dbReference>
<feature type="binding site" evidence="8">
    <location>
        <begin position="266"/>
        <end position="270"/>
    </location>
    <ligand>
        <name>substrate</name>
    </ligand>
</feature>
<dbReference type="CDD" id="cd00774">
    <property type="entry name" value="GlyRS-like_core"/>
    <property type="match status" value="1"/>
</dbReference>
<dbReference type="PANTHER" id="PTHR10745:SF8">
    <property type="entry name" value="DNA POLYMERASE SUBUNIT GAMMA-2, MITOCHONDRIAL"/>
    <property type="match status" value="1"/>
</dbReference>
<dbReference type="PRINTS" id="PR01043">
    <property type="entry name" value="TRNASYNTHGLY"/>
</dbReference>
<dbReference type="InterPro" id="IPR045864">
    <property type="entry name" value="aa-tRNA-synth_II/BPL/LPL"/>
</dbReference>
<feature type="binding site" evidence="8">
    <location>
        <begin position="251"/>
        <end position="253"/>
    </location>
    <ligand>
        <name>ATP</name>
        <dbReference type="ChEBI" id="CHEBI:30616"/>
    </ligand>
</feature>
<dbReference type="EC" id="6.1.1.14" evidence="8"/>